<gene>
    <name evidence="2" type="ORF">WOA13_03585</name>
</gene>
<dbReference type="Proteomes" id="UP001396646">
    <property type="component" value="Unassembled WGS sequence"/>
</dbReference>
<protein>
    <recommendedName>
        <fullName evidence="4">EfeO-type cupredoxin-like domain-containing protein</fullName>
    </recommendedName>
</protein>
<dbReference type="InterPro" id="IPR052721">
    <property type="entry name" value="ET_Amicyanin"/>
</dbReference>
<dbReference type="RefSeq" id="WP_342126617.1">
    <property type="nucleotide sequence ID" value="NZ_JBCAUS010000002.1"/>
</dbReference>
<evidence type="ECO:0000313" key="2">
    <source>
        <dbReference type="EMBL" id="MEL4304923.1"/>
    </source>
</evidence>
<accession>A0ABU9KRD9</accession>
<evidence type="ECO:0000256" key="1">
    <source>
        <dbReference type="SAM" id="MobiDB-lite"/>
    </source>
</evidence>
<keyword evidence="3" id="KW-1185">Reference proteome</keyword>
<sequence>MKSKILVLILVLSSLLMAGCIGDNGDEVPVDNETPVDVPDENISEDDNVPVDENGDVIEPQTYMIRLGRLDRYAAIPNYLEINRGDTIIWRNEMKERKILFEVISEDNLWEEERIAPGMQFNYTFTEKGAYNFTVPPWDAMNHTVIVK</sequence>
<dbReference type="PROSITE" id="PS51257">
    <property type="entry name" value="PROKAR_LIPOPROTEIN"/>
    <property type="match status" value="1"/>
</dbReference>
<reference evidence="2 3" key="1">
    <citation type="submission" date="2024-04" db="EMBL/GenBank/DDBJ databases">
        <title>Methanococcoides sp. LMO-2.</title>
        <authorList>
            <person name="Liang L."/>
        </authorList>
    </citation>
    <scope>NUCLEOTIDE SEQUENCE [LARGE SCALE GENOMIC DNA]</scope>
    <source>
        <strain evidence="2 3">LMO-2</strain>
    </source>
</reference>
<organism evidence="2 3">
    <name type="scientific">Methanococcoides cohabitans</name>
    <dbReference type="NCBI Taxonomy" id="3136559"/>
    <lineage>
        <taxon>Archaea</taxon>
        <taxon>Methanobacteriati</taxon>
        <taxon>Methanobacteriota</taxon>
        <taxon>Stenosarchaea group</taxon>
        <taxon>Methanomicrobia</taxon>
        <taxon>Methanosarcinales</taxon>
        <taxon>Methanosarcinaceae</taxon>
        <taxon>Methanococcoides</taxon>
    </lineage>
</organism>
<dbReference type="Gene3D" id="2.60.40.420">
    <property type="entry name" value="Cupredoxins - blue copper proteins"/>
    <property type="match status" value="1"/>
</dbReference>
<feature type="compositionally biased region" description="Acidic residues" evidence="1">
    <location>
        <begin position="38"/>
        <end position="53"/>
    </location>
</feature>
<dbReference type="SUPFAM" id="SSF49503">
    <property type="entry name" value="Cupredoxins"/>
    <property type="match status" value="1"/>
</dbReference>
<dbReference type="PANTHER" id="PTHR36507">
    <property type="entry name" value="BLL1555 PROTEIN"/>
    <property type="match status" value="1"/>
</dbReference>
<comment type="caution">
    <text evidence="2">The sequence shown here is derived from an EMBL/GenBank/DDBJ whole genome shotgun (WGS) entry which is preliminary data.</text>
</comment>
<evidence type="ECO:0000313" key="3">
    <source>
        <dbReference type="Proteomes" id="UP001396646"/>
    </source>
</evidence>
<dbReference type="PANTHER" id="PTHR36507:SF1">
    <property type="entry name" value="BLL1555 PROTEIN"/>
    <property type="match status" value="1"/>
</dbReference>
<dbReference type="InterPro" id="IPR008972">
    <property type="entry name" value="Cupredoxin"/>
</dbReference>
<proteinExistence type="predicted"/>
<feature type="region of interest" description="Disordered" evidence="1">
    <location>
        <begin position="26"/>
        <end position="53"/>
    </location>
</feature>
<evidence type="ECO:0008006" key="4">
    <source>
        <dbReference type="Google" id="ProtNLM"/>
    </source>
</evidence>
<name>A0ABU9KRD9_9EURY</name>
<dbReference type="EMBL" id="JBCAUS010000002">
    <property type="protein sequence ID" value="MEL4304923.1"/>
    <property type="molecule type" value="Genomic_DNA"/>
</dbReference>